<dbReference type="GeneID" id="40327382"/>
<protein>
    <submittedName>
        <fullName evidence="2">Uncharacterized protein</fullName>
    </submittedName>
</protein>
<feature type="compositionally biased region" description="Gly residues" evidence="1">
    <location>
        <begin position="115"/>
        <end position="125"/>
    </location>
</feature>
<accession>A0A3R7M1I4</accession>
<feature type="compositionally biased region" description="Basic and acidic residues" evidence="1">
    <location>
        <begin position="87"/>
        <end position="105"/>
    </location>
</feature>
<organism evidence="2 3">
    <name type="scientific">Trypanosoma rangeli</name>
    <dbReference type="NCBI Taxonomy" id="5698"/>
    <lineage>
        <taxon>Eukaryota</taxon>
        <taxon>Discoba</taxon>
        <taxon>Euglenozoa</taxon>
        <taxon>Kinetoplastea</taxon>
        <taxon>Metakinetoplastina</taxon>
        <taxon>Trypanosomatida</taxon>
        <taxon>Trypanosomatidae</taxon>
        <taxon>Trypanosoma</taxon>
        <taxon>Herpetosoma</taxon>
    </lineage>
</organism>
<feature type="region of interest" description="Disordered" evidence="1">
    <location>
        <begin position="1"/>
        <end position="23"/>
    </location>
</feature>
<name>A0A3R7M1I4_TRYRA</name>
<reference evidence="2 3" key="1">
    <citation type="journal article" date="2018" name="BMC Genomics">
        <title>Genomic comparison of Trypanosoma conorhini and Trypanosoma rangeli to Trypanosoma cruzi strains of high and low virulence.</title>
        <authorList>
            <person name="Bradwell K.R."/>
            <person name="Koparde V.N."/>
            <person name="Matveyev A.V."/>
            <person name="Serrano M.G."/>
            <person name="Alves J.M."/>
            <person name="Parikh H."/>
            <person name="Huang B."/>
            <person name="Lee V."/>
            <person name="Espinosa-Alvarez O."/>
            <person name="Ortiz P.A."/>
            <person name="Costa-Martins A.G."/>
            <person name="Teixeira M.M."/>
            <person name="Buck G.A."/>
        </authorList>
    </citation>
    <scope>NUCLEOTIDE SEQUENCE [LARGE SCALE GENOMIC DNA]</scope>
    <source>
        <strain evidence="2 3">AM80</strain>
    </source>
</reference>
<evidence type="ECO:0000256" key="1">
    <source>
        <dbReference type="SAM" id="MobiDB-lite"/>
    </source>
</evidence>
<dbReference type="EMBL" id="MKGL01000089">
    <property type="protein sequence ID" value="RNF07314.1"/>
    <property type="molecule type" value="Genomic_DNA"/>
</dbReference>
<dbReference type="Proteomes" id="UP000283634">
    <property type="component" value="Unassembled WGS sequence"/>
</dbReference>
<gene>
    <name evidence="2" type="ORF">TraAM80_03449</name>
</gene>
<proteinExistence type="predicted"/>
<comment type="caution">
    <text evidence="2">The sequence shown here is derived from an EMBL/GenBank/DDBJ whole genome shotgun (WGS) entry which is preliminary data.</text>
</comment>
<keyword evidence="3" id="KW-1185">Reference proteome</keyword>
<evidence type="ECO:0000313" key="2">
    <source>
        <dbReference type="EMBL" id="RNF07314.1"/>
    </source>
</evidence>
<sequence length="132" mass="13960">MWEGGWADGRRQRRETASASASHPRLLSSLYPSGVMRIKLPAECRTSLFVCGYVNMSVYVVFTGRSIFGGAPPPIPPPTPPEEVSDGGEHKQTHTHTESEKEKRSALRGSSESGDGSGCSIGGGAVASAQEV</sequence>
<dbReference type="AlphaFoldDB" id="A0A3R7M1I4"/>
<evidence type="ECO:0000313" key="3">
    <source>
        <dbReference type="Proteomes" id="UP000283634"/>
    </source>
</evidence>
<dbReference type="RefSeq" id="XP_029239753.1">
    <property type="nucleotide sequence ID" value="XM_029380421.1"/>
</dbReference>
<feature type="compositionally biased region" description="Pro residues" evidence="1">
    <location>
        <begin position="71"/>
        <end position="81"/>
    </location>
</feature>
<feature type="region of interest" description="Disordered" evidence="1">
    <location>
        <begin position="69"/>
        <end position="132"/>
    </location>
</feature>